<comment type="caution">
    <text evidence="2">The sequence shown here is derived from an EMBL/GenBank/DDBJ whole genome shotgun (WGS) entry which is preliminary data.</text>
</comment>
<evidence type="ECO:0000256" key="1">
    <source>
        <dbReference type="SAM" id="MobiDB-lite"/>
    </source>
</evidence>
<dbReference type="AlphaFoldDB" id="A0AAV4BDI5"/>
<feature type="region of interest" description="Disordered" evidence="1">
    <location>
        <begin position="61"/>
        <end position="83"/>
    </location>
</feature>
<protein>
    <submittedName>
        <fullName evidence="2">Uncharacterized protein</fullName>
    </submittedName>
</protein>
<reference evidence="2 3" key="1">
    <citation type="journal article" date="2021" name="Elife">
        <title>Chloroplast acquisition without the gene transfer in kleptoplastic sea slugs, Plakobranchus ocellatus.</title>
        <authorList>
            <person name="Maeda T."/>
            <person name="Takahashi S."/>
            <person name="Yoshida T."/>
            <person name="Shimamura S."/>
            <person name="Takaki Y."/>
            <person name="Nagai Y."/>
            <person name="Toyoda A."/>
            <person name="Suzuki Y."/>
            <person name="Arimoto A."/>
            <person name="Ishii H."/>
            <person name="Satoh N."/>
            <person name="Nishiyama T."/>
            <person name="Hasebe M."/>
            <person name="Maruyama T."/>
            <person name="Minagawa J."/>
            <person name="Obokata J."/>
            <person name="Shigenobu S."/>
        </authorList>
    </citation>
    <scope>NUCLEOTIDE SEQUENCE [LARGE SCALE GENOMIC DNA]</scope>
</reference>
<organism evidence="2 3">
    <name type="scientific">Plakobranchus ocellatus</name>
    <dbReference type="NCBI Taxonomy" id="259542"/>
    <lineage>
        <taxon>Eukaryota</taxon>
        <taxon>Metazoa</taxon>
        <taxon>Spiralia</taxon>
        <taxon>Lophotrochozoa</taxon>
        <taxon>Mollusca</taxon>
        <taxon>Gastropoda</taxon>
        <taxon>Heterobranchia</taxon>
        <taxon>Euthyneura</taxon>
        <taxon>Panpulmonata</taxon>
        <taxon>Sacoglossa</taxon>
        <taxon>Placobranchoidea</taxon>
        <taxon>Plakobranchidae</taxon>
        <taxon>Plakobranchus</taxon>
    </lineage>
</organism>
<accession>A0AAV4BDI5</accession>
<proteinExistence type="predicted"/>
<evidence type="ECO:0000313" key="2">
    <source>
        <dbReference type="EMBL" id="GFO21416.1"/>
    </source>
</evidence>
<sequence>MPTTEDTNRSWNIIEGKMSRFTTATCNGQRQNFISFQIALAAHLSTFQQLPVVRSRDSALQEAEMMDRPTPSSLMMAQPLKHS</sequence>
<evidence type="ECO:0000313" key="3">
    <source>
        <dbReference type="Proteomes" id="UP000735302"/>
    </source>
</evidence>
<dbReference type="Proteomes" id="UP000735302">
    <property type="component" value="Unassembled WGS sequence"/>
</dbReference>
<name>A0AAV4BDI5_9GAST</name>
<dbReference type="EMBL" id="BLXT01005252">
    <property type="protein sequence ID" value="GFO21416.1"/>
    <property type="molecule type" value="Genomic_DNA"/>
</dbReference>
<keyword evidence="3" id="KW-1185">Reference proteome</keyword>
<gene>
    <name evidence="2" type="ORF">PoB_004792100</name>
</gene>